<dbReference type="AlphaFoldDB" id="A0A1G1ZVQ1"/>
<proteinExistence type="predicted"/>
<gene>
    <name evidence="1" type="ORF">A3I24_01445</name>
</gene>
<dbReference type="Proteomes" id="UP000177690">
    <property type="component" value="Unassembled WGS sequence"/>
</dbReference>
<name>A0A1G1ZVQ1_9BACT</name>
<protein>
    <submittedName>
        <fullName evidence="1">Uncharacterized protein</fullName>
    </submittedName>
</protein>
<dbReference type="EMBL" id="MHJL01000015">
    <property type="protein sequence ID" value="OGY67820.1"/>
    <property type="molecule type" value="Genomic_DNA"/>
</dbReference>
<evidence type="ECO:0000313" key="2">
    <source>
        <dbReference type="Proteomes" id="UP000177690"/>
    </source>
</evidence>
<evidence type="ECO:0000313" key="1">
    <source>
        <dbReference type="EMBL" id="OGY67820.1"/>
    </source>
</evidence>
<sequence length="73" mass="7941">MAVPPINGPKTDSPKNPKPKLDCFKNCKKPIKDCKTADPTIIAKIFSNLINPSFKIFTTAKASKTNSANLPKL</sequence>
<accession>A0A1G1ZVQ1</accession>
<comment type="caution">
    <text evidence="1">The sequence shown here is derived from an EMBL/GenBank/DDBJ whole genome shotgun (WGS) entry which is preliminary data.</text>
</comment>
<reference evidence="1 2" key="1">
    <citation type="journal article" date="2016" name="Nat. Commun.">
        <title>Thousands of microbial genomes shed light on interconnected biogeochemical processes in an aquifer system.</title>
        <authorList>
            <person name="Anantharaman K."/>
            <person name="Brown C.T."/>
            <person name="Hug L.A."/>
            <person name="Sharon I."/>
            <person name="Castelle C.J."/>
            <person name="Probst A.J."/>
            <person name="Thomas B.C."/>
            <person name="Singh A."/>
            <person name="Wilkins M.J."/>
            <person name="Karaoz U."/>
            <person name="Brodie E.L."/>
            <person name="Williams K.H."/>
            <person name="Hubbard S.S."/>
            <person name="Banfield J.F."/>
        </authorList>
    </citation>
    <scope>NUCLEOTIDE SEQUENCE [LARGE SCALE GENOMIC DNA]</scope>
</reference>
<organism evidence="1 2">
    <name type="scientific">Candidatus Harrisonbacteria bacterium RIFCSPLOWO2_02_FULL_41_13b</name>
    <dbReference type="NCBI Taxonomy" id="1798409"/>
    <lineage>
        <taxon>Bacteria</taxon>
        <taxon>Candidatus Harrisoniibacteriota</taxon>
    </lineage>
</organism>